<evidence type="ECO:0000313" key="2">
    <source>
        <dbReference type="Proteomes" id="UP000234681"/>
    </source>
</evidence>
<name>A6JPU9_RAT</name>
<evidence type="ECO:0000313" key="1">
    <source>
        <dbReference type="EMBL" id="EDL78823.1"/>
    </source>
</evidence>
<organism evidence="1 2">
    <name type="scientific">Rattus norvegicus</name>
    <name type="common">Rat</name>
    <dbReference type="NCBI Taxonomy" id="10116"/>
    <lineage>
        <taxon>Eukaryota</taxon>
        <taxon>Metazoa</taxon>
        <taxon>Chordata</taxon>
        <taxon>Craniata</taxon>
        <taxon>Vertebrata</taxon>
        <taxon>Euteleostomi</taxon>
        <taxon>Mammalia</taxon>
        <taxon>Eutheria</taxon>
        <taxon>Euarchontoglires</taxon>
        <taxon>Glires</taxon>
        <taxon>Rodentia</taxon>
        <taxon>Myomorpha</taxon>
        <taxon>Muroidea</taxon>
        <taxon>Muridae</taxon>
        <taxon>Murinae</taxon>
        <taxon>Rattus</taxon>
    </lineage>
</organism>
<dbReference type="EMBL" id="CH473995">
    <property type="protein sequence ID" value="EDL78823.1"/>
    <property type="molecule type" value="Genomic_DNA"/>
</dbReference>
<proteinExistence type="predicted"/>
<sequence length="53" mass="6080">MYGLLSSGSCPAEFLPTLLLIVNCYRELLWPRCFITAIVALRHPPYNITNRNQ</sequence>
<protein>
    <submittedName>
        <fullName evidence="1">RCG59102</fullName>
    </submittedName>
</protein>
<gene>
    <name evidence="1" type="ORF">rCG_59102</name>
</gene>
<dbReference type="Proteomes" id="UP000234681">
    <property type="component" value="Chromosome 16"/>
</dbReference>
<dbReference type="AlphaFoldDB" id="A6JPU9"/>
<reference evidence="1 2" key="1">
    <citation type="submission" date="2005-09" db="EMBL/GenBank/DDBJ databases">
        <authorList>
            <person name="Mural R.J."/>
            <person name="Li P.W."/>
            <person name="Adams M.D."/>
            <person name="Amanatides P.G."/>
            <person name="Baden-Tillson H."/>
            <person name="Barnstead M."/>
            <person name="Chin S.H."/>
            <person name="Dew I."/>
            <person name="Evans C.A."/>
            <person name="Ferriera S."/>
            <person name="Flanigan M."/>
            <person name="Fosler C."/>
            <person name="Glodek A."/>
            <person name="Gu Z."/>
            <person name="Holt R.A."/>
            <person name="Jennings D."/>
            <person name="Kraft C.L."/>
            <person name="Lu F."/>
            <person name="Nguyen T."/>
            <person name="Nusskern D.R."/>
            <person name="Pfannkoch C.M."/>
            <person name="Sitter C."/>
            <person name="Sutton G.G."/>
            <person name="Venter J.C."/>
            <person name="Wang Z."/>
            <person name="Woodage T."/>
            <person name="Zheng X.H."/>
            <person name="Zhong F."/>
        </authorList>
    </citation>
    <scope>NUCLEOTIDE SEQUENCE [LARGE SCALE GENOMIC DNA]</scope>
    <source>
        <strain>BN</strain>
        <strain evidence="2">Sprague-Dawley</strain>
    </source>
</reference>
<accession>A6JPU9</accession>